<dbReference type="InterPro" id="IPR002292">
    <property type="entry name" value="Orn/put_carbamltrans"/>
</dbReference>
<gene>
    <name evidence="10" type="ORF">J2S01_000344</name>
</gene>
<dbReference type="NCBIfam" id="NF001986">
    <property type="entry name" value="PRK00779.1"/>
    <property type="match status" value="1"/>
</dbReference>
<dbReference type="InterPro" id="IPR036901">
    <property type="entry name" value="Asp/Orn_carbamoylTrfase_sf"/>
</dbReference>
<feature type="binding site" evidence="7">
    <location>
        <begin position="132"/>
        <end position="135"/>
    </location>
    <ligand>
        <name>carbamoyl phosphate</name>
        <dbReference type="ChEBI" id="CHEBI:58228"/>
    </ligand>
</feature>
<evidence type="ECO:0000256" key="1">
    <source>
        <dbReference type="ARBA" id="ARBA00004975"/>
    </source>
</evidence>
<dbReference type="PANTHER" id="PTHR45753">
    <property type="entry name" value="ORNITHINE CARBAMOYLTRANSFERASE, MITOCHONDRIAL"/>
    <property type="match status" value="1"/>
</dbReference>
<reference evidence="10 11" key="1">
    <citation type="submission" date="2023-07" db="EMBL/GenBank/DDBJ databases">
        <title>Genomic Encyclopedia of Type Strains, Phase IV (KMG-IV): sequencing the most valuable type-strain genomes for metagenomic binning, comparative biology and taxonomic classification.</title>
        <authorList>
            <person name="Goeker M."/>
        </authorList>
    </citation>
    <scope>NUCLEOTIDE SEQUENCE [LARGE SCALE GENOMIC DNA]</scope>
    <source>
        <strain evidence="10 11">DSM 16980</strain>
    </source>
</reference>
<feature type="binding site" evidence="7">
    <location>
        <position position="296"/>
    </location>
    <ligand>
        <name>carbamoyl phosphate</name>
        <dbReference type="ChEBI" id="CHEBI:58228"/>
    </ligand>
</feature>
<name>A0ABT9Y523_9FIRM</name>
<evidence type="ECO:0000259" key="9">
    <source>
        <dbReference type="Pfam" id="PF02729"/>
    </source>
</evidence>
<dbReference type="SUPFAM" id="SSF53671">
    <property type="entry name" value="Aspartate/ornithine carbamoyltransferase"/>
    <property type="match status" value="1"/>
</dbReference>
<evidence type="ECO:0000313" key="11">
    <source>
        <dbReference type="Proteomes" id="UP001239167"/>
    </source>
</evidence>
<feature type="binding site" evidence="7">
    <location>
        <position position="81"/>
    </location>
    <ligand>
        <name>carbamoyl phosphate</name>
        <dbReference type="ChEBI" id="CHEBI:58228"/>
    </ligand>
</feature>
<comment type="catalytic activity">
    <reaction evidence="6 7">
        <text>carbamoyl phosphate + L-ornithine = L-citrulline + phosphate + H(+)</text>
        <dbReference type="Rhea" id="RHEA:19513"/>
        <dbReference type="ChEBI" id="CHEBI:15378"/>
        <dbReference type="ChEBI" id="CHEBI:43474"/>
        <dbReference type="ChEBI" id="CHEBI:46911"/>
        <dbReference type="ChEBI" id="CHEBI:57743"/>
        <dbReference type="ChEBI" id="CHEBI:58228"/>
        <dbReference type="EC" id="2.1.3.3"/>
    </reaction>
</comment>
<feature type="binding site" evidence="7">
    <location>
        <begin position="54"/>
        <end position="57"/>
    </location>
    <ligand>
        <name>carbamoyl phosphate</name>
        <dbReference type="ChEBI" id="CHEBI:58228"/>
    </ligand>
</feature>
<dbReference type="Pfam" id="PF00185">
    <property type="entry name" value="OTCace"/>
    <property type="match status" value="1"/>
</dbReference>
<evidence type="ECO:0000256" key="7">
    <source>
        <dbReference type="HAMAP-Rule" id="MF_01109"/>
    </source>
</evidence>
<protein>
    <recommendedName>
        <fullName evidence="4 7">Ornithine carbamoyltransferase</fullName>
        <shortName evidence="7">OTCase</shortName>
        <ecNumber evidence="3 7">2.1.3.3</ecNumber>
    </recommendedName>
</protein>
<dbReference type="InterPro" id="IPR024904">
    <property type="entry name" value="OTCase_ArgI"/>
</dbReference>
<accession>A0ABT9Y523</accession>
<dbReference type="PANTHER" id="PTHR45753:SF3">
    <property type="entry name" value="ORNITHINE TRANSCARBAMYLASE, MITOCHONDRIAL"/>
    <property type="match status" value="1"/>
</dbReference>
<feature type="domain" description="Aspartate/ornithine carbamoyltransferase Asp/Orn-binding" evidence="8">
    <location>
        <begin position="152"/>
        <end position="307"/>
    </location>
</feature>
<dbReference type="PROSITE" id="PS00097">
    <property type="entry name" value="CARBAMOYLTRANSFERASE"/>
    <property type="match status" value="1"/>
</dbReference>
<feature type="binding site" evidence="7">
    <location>
        <begin position="268"/>
        <end position="269"/>
    </location>
    <ligand>
        <name>carbamoyl phosphate</name>
        <dbReference type="ChEBI" id="CHEBI:58228"/>
    </ligand>
</feature>
<evidence type="ECO:0000256" key="4">
    <source>
        <dbReference type="ARBA" id="ARBA00016634"/>
    </source>
</evidence>
<dbReference type="PRINTS" id="PR00100">
    <property type="entry name" value="AOTCASE"/>
</dbReference>
<evidence type="ECO:0000313" key="10">
    <source>
        <dbReference type="EMBL" id="MDQ0202651.1"/>
    </source>
</evidence>
<dbReference type="Pfam" id="PF02729">
    <property type="entry name" value="OTCace_N"/>
    <property type="match status" value="1"/>
</dbReference>
<dbReference type="Proteomes" id="UP001239167">
    <property type="component" value="Unassembled WGS sequence"/>
</dbReference>
<proteinExistence type="inferred from homology"/>
<feature type="binding site" evidence="7">
    <location>
        <position position="164"/>
    </location>
    <ligand>
        <name>L-ornithine</name>
        <dbReference type="ChEBI" id="CHEBI:46911"/>
    </ligand>
</feature>
<comment type="subcellular location">
    <subcellularLocation>
        <location evidence="7">Cytoplasm</location>
    </subcellularLocation>
</comment>
<dbReference type="GO" id="GO:0004585">
    <property type="term" value="F:ornithine carbamoyltransferase activity"/>
    <property type="evidence" value="ECO:0007669"/>
    <property type="project" value="UniProtKB-EC"/>
</dbReference>
<dbReference type="EMBL" id="JAUSUE010000002">
    <property type="protein sequence ID" value="MDQ0202651.1"/>
    <property type="molecule type" value="Genomic_DNA"/>
</dbReference>
<evidence type="ECO:0000256" key="2">
    <source>
        <dbReference type="ARBA" id="ARBA00007805"/>
    </source>
</evidence>
<evidence type="ECO:0000256" key="5">
    <source>
        <dbReference type="ARBA" id="ARBA00022679"/>
    </source>
</evidence>
<comment type="similarity">
    <text evidence="2 7">Belongs to the aspartate/ornithine carbamoyltransferase superfamily. OTCase family.</text>
</comment>
<keyword evidence="7" id="KW-0963">Cytoplasm</keyword>
<evidence type="ECO:0000259" key="8">
    <source>
        <dbReference type="Pfam" id="PF00185"/>
    </source>
</evidence>
<evidence type="ECO:0000256" key="3">
    <source>
        <dbReference type="ARBA" id="ARBA00013007"/>
    </source>
</evidence>
<feature type="domain" description="Aspartate/ornithine carbamoyltransferase carbamoyl-P binding" evidence="9">
    <location>
        <begin position="5"/>
        <end position="145"/>
    </location>
</feature>
<comment type="caution">
    <text evidence="10">The sequence shown here is derived from an EMBL/GenBank/DDBJ whole genome shotgun (WGS) entry which is preliminary data.</text>
</comment>
<evidence type="ECO:0000256" key="6">
    <source>
        <dbReference type="ARBA" id="ARBA00048772"/>
    </source>
</evidence>
<keyword evidence="11" id="KW-1185">Reference proteome</keyword>
<sequence>MLSCKDLLSIHDLTVEEVEEILTFAQELKAMQRAGIEHHLLEGKTLGMIFEKSSTRTRVSFETGMYQLGGQALFLSNRDLQIGRGEPIKDTARVLSRYLDGIMIRTFEHEKVEEFAHYADIPVINALTDLLHPCQALTDLLTIREHKGQNLKGLKMAYIGDGNNMSHSLMFACAKTGIDFVAATPKGYEPNTDILVNAKADAAETGATITVTNDVTEAAKNADILYTDVWASMGQESEHDKRMKIFREYQINADILKLADKRAMVLHCLPAHRGEEITDDVLEAHADEIFDEAENRLHTQKAIMALLMGDHHHH</sequence>
<dbReference type="Gene3D" id="3.40.50.1370">
    <property type="entry name" value="Aspartate/ornithine carbamoyltransferase"/>
    <property type="match status" value="2"/>
</dbReference>
<feature type="binding site" evidence="7">
    <location>
        <begin position="232"/>
        <end position="233"/>
    </location>
    <ligand>
        <name>L-ornithine</name>
        <dbReference type="ChEBI" id="CHEBI:46911"/>
    </ligand>
</feature>
<organism evidence="10 11">
    <name type="scientific">Pectinatus haikarae</name>
    <dbReference type="NCBI Taxonomy" id="349096"/>
    <lineage>
        <taxon>Bacteria</taxon>
        <taxon>Bacillati</taxon>
        <taxon>Bacillota</taxon>
        <taxon>Negativicutes</taxon>
        <taxon>Selenomonadales</taxon>
        <taxon>Selenomonadaceae</taxon>
        <taxon>Pectinatus</taxon>
    </lineage>
</organism>
<dbReference type="NCBIfam" id="TIGR00658">
    <property type="entry name" value="orni_carb_tr"/>
    <property type="match status" value="1"/>
</dbReference>
<feature type="binding site" evidence="7">
    <location>
        <position position="228"/>
    </location>
    <ligand>
        <name>L-ornithine</name>
        <dbReference type="ChEBI" id="CHEBI:46911"/>
    </ligand>
</feature>
<feature type="binding site" evidence="7">
    <location>
        <position position="105"/>
    </location>
    <ligand>
        <name>carbamoyl phosphate</name>
        <dbReference type="ChEBI" id="CHEBI:58228"/>
    </ligand>
</feature>
<dbReference type="InterPro" id="IPR006132">
    <property type="entry name" value="Asp/Orn_carbamoyltranf_P-bd"/>
</dbReference>
<dbReference type="HAMAP" id="MF_01109">
    <property type="entry name" value="OTCase"/>
    <property type="match status" value="1"/>
</dbReference>
<dbReference type="RefSeq" id="WP_307222585.1">
    <property type="nucleotide sequence ID" value="NZ_CP116940.1"/>
</dbReference>
<dbReference type="InterPro" id="IPR006130">
    <property type="entry name" value="Asp/Orn_carbamoylTrfase"/>
</dbReference>
<dbReference type="PRINTS" id="PR00102">
    <property type="entry name" value="OTCASE"/>
</dbReference>
<keyword evidence="5 7" id="KW-0808">Transferase</keyword>
<dbReference type="InterPro" id="IPR006131">
    <property type="entry name" value="Asp_carbamoyltransf_Asp/Orn-bd"/>
</dbReference>
<comment type="pathway">
    <text evidence="1">Amino-acid biosynthesis; L-arginine biosynthesis; L-arginine from L-ornithine and carbamoyl phosphate: step 1/3.</text>
</comment>
<dbReference type="EC" id="2.1.3.3" evidence="3 7"/>